<accession>A0ABR4A9I1</accession>
<keyword evidence="3 11" id="KW-0813">Transport</keyword>
<dbReference type="PANTHER" id="PTHR45671:SF10">
    <property type="entry name" value="SOLUTE CARRIER FAMILY 25 MEMBER 3"/>
    <property type="match status" value="1"/>
</dbReference>
<reference evidence="12 13" key="1">
    <citation type="submission" date="2024-09" db="EMBL/GenBank/DDBJ databases">
        <title>Rethinking Asexuality: The Enigmatic Case of Functional Sexual Genes in Lepraria (Stereocaulaceae).</title>
        <authorList>
            <person name="Doellman M."/>
            <person name="Sun Y."/>
            <person name="Barcenas-Pena A."/>
            <person name="Lumbsch H.T."/>
            <person name="Grewe F."/>
        </authorList>
    </citation>
    <scope>NUCLEOTIDE SEQUENCE [LARGE SCALE GENOMIC DNA]</scope>
    <source>
        <strain evidence="12 13">Mercado 3170</strain>
    </source>
</reference>
<organism evidence="12 13">
    <name type="scientific">Stereocaulon virgatum</name>
    <dbReference type="NCBI Taxonomy" id="373712"/>
    <lineage>
        <taxon>Eukaryota</taxon>
        <taxon>Fungi</taxon>
        <taxon>Dikarya</taxon>
        <taxon>Ascomycota</taxon>
        <taxon>Pezizomycotina</taxon>
        <taxon>Lecanoromycetes</taxon>
        <taxon>OSLEUM clade</taxon>
        <taxon>Lecanoromycetidae</taxon>
        <taxon>Lecanorales</taxon>
        <taxon>Lecanorineae</taxon>
        <taxon>Stereocaulaceae</taxon>
        <taxon>Stereocaulon</taxon>
    </lineage>
</organism>
<evidence type="ECO:0000256" key="1">
    <source>
        <dbReference type="ARBA" id="ARBA00004448"/>
    </source>
</evidence>
<keyword evidence="5" id="KW-0677">Repeat</keyword>
<dbReference type="InterPro" id="IPR023395">
    <property type="entry name" value="MCP_dom_sf"/>
</dbReference>
<evidence type="ECO:0000256" key="3">
    <source>
        <dbReference type="ARBA" id="ARBA00022448"/>
    </source>
</evidence>
<dbReference type="PANTHER" id="PTHR45671">
    <property type="entry name" value="SOLUTE CARRIER FAMILY 25 (MITOCHONDRIAL CARRIER PHOSPHATE CARRIER), MEMBER 3, LIKE-RELATED-RELATED"/>
    <property type="match status" value="1"/>
</dbReference>
<evidence type="ECO:0000313" key="12">
    <source>
        <dbReference type="EMBL" id="KAL2041404.1"/>
    </source>
</evidence>
<dbReference type="Pfam" id="PF00153">
    <property type="entry name" value="Mito_carr"/>
    <property type="match status" value="3"/>
</dbReference>
<protein>
    <recommendedName>
        <fullName evidence="14">Mitochondrial phosphate carrier protein</fullName>
    </recommendedName>
</protein>
<dbReference type="Proteomes" id="UP001590950">
    <property type="component" value="Unassembled WGS sequence"/>
</dbReference>
<evidence type="ECO:0000256" key="4">
    <source>
        <dbReference type="ARBA" id="ARBA00022692"/>
    </source>
</evidence>
<comment type="subcellular location">
    <subcellularLocation>
        <location evidence="1">Mitochondrion inner membrane</location>
        <topology evidence="1">Multi-pass membrane protein</topology>
    </subcellularLocation>
</comment>
<evidence type="ECO:0000256" key="9">
    <source>
        <dbReference type="ARBA" id="ARBA00023136"/>
    </source>
</evidence>
<evidence type="ECO:0000256" key="2">
    <source>
        <dbReference type="ARBA" id="ARBA00006375"/>
    </source>
</evidence>
<proteinExistence type="inferred from homology"/>
<dbReference type="SUPFAM" id="SSF103506">
    <property type="entry name" value="Mitochondrial carrier"/>
    <property type="match status" value="1"/>
</dbReference>
<dbReference type="EMBL" id="JBEFKJ010000017">
    <property type="protein sequence ID" value="KAL2041404.1"/>
    <property type="molecule type" value="Genomic_DNA"/>
</dbReference>
<dbReference type="InterPro" id="IPR044677">
    <property type="entry name" value="SLC25A3/Pic2/Mir1-like"/>
</dbReference>
<evidence type="ECO:0000256" key="7">
    <source>
        <dbReference type="ARBA" id="ARBA00022989"/>
    </source>
</evidence>
<evidence type="ECO:0000256" key="5">
    <source>
        <dbReference type="ARBA" id="ARBA00022737"/>
    </source>
</evidence>
<gene>
    <name evidence="12" type="ORF">N7G274_005786</name>
</gene>
<keyword evidence="4 10" id="KW-0812">Transmembrane</keyword>
<keyword evidence="9 10" id="KW-0472">Membrane</keyword>
<evidence type="ECO:0000256" key="8">
    <source>
        <dbReference type="ARBA" id="ARBA00023128"/>
    </source>
</evidence>
<evidence type="ECO:0000256" key="11">
    <source>
        <dbReference type="RuleBase" id="RU000488"/>
    </source>
</evidence>
<keyword evidence="7" id="KW-1133">Transmembrane helix</keyword>
<evidence type="ECO:0000313" key="13">
    <source>
        <dbReference type="Proteomes" id="UP001590950"/>
    </source>
</evidence>
<feature type="repeat" description="Solcar" evidence="10">
    <location>
        <begin position="176"/>
        <end position="261"/>
    </location>
</feature>
<feature type="repeat" description="Solcar" evidence="10">
    <location>
        <begin position="79"/>
        <end position="163"/>
    </location>
</feature>
<dbReference type="PROSITE" id="PS50920">
    <property type="entry name" value="SOLCAR"/>
    <property type="match status" value="3"/>
</dbReference>
<comment type="caution">
    <text evidence="12">The sequence shown here is derived from an EMBL/GenBank/DDBJ whole genome shotgun (WGS) entry which is preliminary data.</text>
</comment>
<name>A0ABR4A9I1_9LECA</name>
<feature type="repeat" description="Solcar" evidence="10">
    <location>
        <begin position="277"/>
        <end position="361"/>
    </location>
</feature>
<sequence length="380" mass="41307">MPILYPTQGALNEVFNSRHPLTRLTPTQSQPKPIFSAWSAVEDAKSKAGALSEKAQAELKHASATAQAKAGHIELYSGKYYAACTFGGLIACGLTHTAVTPLDLVKCRRQVDPKMYKGNFQAWGMIGRAEGFRGIMTGWGPTFFGYCAQGAFKYGGYEYFKKFYSDLAGEENAYKYKTSLYLTASASAEFIADIALCPFEAVKVRMQTTIPPFATGTFNGLGIITEKEGLAGLYKGLYPLWGRQIPYTMMKFASFETIVEMIYGYMPKKKSDYGRGVQTAVSFAGGYAAGILCAIVSHPADVMVSKLNANRQPGEAFGAAMGRIYKDIGFGGLWNGLIIRIFMIGTLTSLQWGIYDSFKIFMGLPTTGGAAPPPKQTANL</sequence>
<evidence type="ECO:0000256" key="6">
    <source>
        <dbReference type="ARBA" id="ARBA00022792"/>
    </source>
</evidence>
<comment type="similarity">
    <text evidence="2 11">Belongs to the mitochondrial carrier (TC 2.A.29) family.</text>
</comment>
<evidence type="ECO:0000256" key="10">
    <source>
        <dbReference type="PROSITE-ProRule" id="PRU00282"/>
    </source>
</evidence>
<dbReference type="InterPro" id="IPR018108">
    <property type="entry name" value="MCP_transmembrane"/>
</dbReference>
<keyword evidence="13" id="KW-1185">Reference proteome</keyword>
<keyword evidence="8" id="KW-0496">Mitochondrion</keyword>
<keyword evidence="6" id="KW-0999">Mitochondrion inner membrane</keyword>
<dbReference type="Gene3D" id="1.50.40.10">
    <property type="entry name" value="Mitochondrial carrier domain"/>
    <property type="match status" value="2"/>
</dbReference>
<evidence type="ECO:0008006" key="14">
    <source>
        <dbReference type="Google" id="ProtNLM"/>
    </source>
</evidence>